<dbReference type="EMBL" id="QBKQ01000002">
    <property type="protein sequence ID" value="PTX43455.1"/>
    <property type="molecule type" value="Genomic_DNA"/>
</dbReference>
<evidence type="ECO:0000313" key="3">
    <source>
        <dbReference type="Proteomes" id="UP000244174"/>
    </source>
</evidence>
<feature type="signal peptide" evidence="1">
    <location>
        <begin position="1"/>
        <end position="20"/>
    </location>
</feature>
<dbReference type="RefSeq" id="WP_108171883.1">
    <property type="nucleotide sequence ID" value="NZ_QBKQ01000002.1"/>
</dbReference>
<evidence type="ECO:0000256" key="1">
    <source>
        <dbReference type="SAM" id="SignalP"/>
    </source>
</evidence>
<organism evidence="2 3">
    <name type="scientific">Christiangramia gaetbulicola</name>
    <dbReference type="NCBI Taxonomy" id="703340"/>
    <lineage>
        <taxon>Bacteria</taxon>
        <taxon>Pseudomonadati</taxon>
        <taxon>Bacteroidota</taxon>
        <taxon>Flavobacteriia</taxon>
        <taxon>Flavobacteriales</taxon>
        <taxon>Flavobacteriaceae</taxon>
        <taxon>Christiangramia</taxon>
    </lineage>
</organism>
<name>A0A2T6AI15_9FLAO</name>
<gene>
    <name evidence="2" type="ORF">C8P64_1983</name>
</gene>
<comment type="caution">
    <text evidence="2">The sequence shown here is derived from an EMBL/GenBank/DDBJ whole genome shotgun (WGS) entry which is preliminary data.</text>
</comment>
<proteinExistence type="predicted"/>
<evidence type="ECO:0000313" key="2">
    <source>
        <dbReference type="EMBL" id="PTX43455.1"/>
    </source>
</evidence>
<dbReference type="AlphaFoldDB" id="A0A2T6AI15"/>
<dbReference type="PROSITE" id="PS51257">
    <property type="entry name" value="PROKAR_LIPOPROTEIN"/>
    <property type="match status" value="1"/>
</dbReference>
<protein>
    <recommendedName>
        <fullName evidence="4">Carboxypeptidase regulatory-like domain-containing protein</fullName>
    </recommendedName>
</protein>
<reference evidence="2 3" key="1">
    <citation type="submission" date="2018-04" db="EMBL/GenBank/DDBJ databases">
        <title>Genomic Encyclopedia of Archaeal and Bacterial Type Strains, Phase II (KMG-II): from individual species to whole genera.</title>
        <authorList>
            <person name="Goeker M."/>
        </authorList>
    </citation>
    <scope>NUCLEOTIDE SEQUENCE [LARGE SCALE GENOMIC DNA]</scope>
    <source>
        <strain evidence="2 3">DSM 23082</strain>
    </source>
</reference>
<sequence>MKLKFGIFVLLLTLSFQSCTKEEDDLISQNCETDCTEIIGRLMTDNGNVPIVNHTITVIWDNTNFGSGIVRTKATTKTDNNGEFQLKFFIRDDELTDGIHRMYYEKLDENEFLRADLNGISIFPTIRDTTMTRNHNIPKKAFLDLTISNLEDFQQGDYFSTNLNFLNPIGFSQSIDGAIHPWSNESENNRLIEIAANQPVIIEIVRKINGEYVRENDTILVREGNTSNYTIDFNNSN</sequence>
<evidence type="ECO:0008006" key="4">
    <source>
        <dbReference type="Google" id="ProtNLM"/>
    </source>
</evidence>
<dbReference type="OrthoDB" id="1342421at2"/>
<keyword evidence="3" id="KW-1185">Reference proteome</keyword>
<accession>A0A2T6AI15</accession>
<feature type="chain" id="PRO_5015698384" description="Carboxypeptidase regulatory-like domain-containing protein" evidence="1">
    <location>
        <begin position="21"/>
        <end position="237"/>
    </location>
</feature>
<keyword evidence="1" id="KW-0732">Signal</keyword>
<dbReference type="Proteomes" id="UP000244174">
    <property type="component" value="Unassembled WGS sequence"/>
</dbReference>